<dbReference type="Proteomes" id="UP000000718">
    <property type="component" value="Chromosome"/>
</dbReference>
<dbReference type="PANTHER" id="PTHR46797">
    <property type="entry name" value="HTH-TYPE TRANSCRIPTIONAL REGULATOR"/>
    <property type="match status" value="1"/>
</dbReference>
<dbReference type="InterPro" id="IPR050807">
    <property type="entry name" value="TransReg_Diox_bact_type"/>
</dbReference>
<feature type="region of interest" description="Disordered" evidence="2">
    <location>
        <begin position="98"/>
        <end position="130"/>
    </location>
</feature>
<reference evidence="5" key="1">
    <citation type="submission" date="2008-08" db="EMBL/GenBank/DDBJ databases">
        <title>The complete genome sequence of Thermodesulfovibrio yellowstonii strain ATCC 51303 / DSM 11347 / YP87.</title>
        <authorList>
            <person name="Dodson R.J."/>
            <person name="Durkin A.S."/>
            <person name="Wu M."/>
            <person name="Eisen J."/>
            <person name="Sutton G."/>
        </authorList>
    </citation>
    <scope>NUCLEOTIDE SEQUENCE [LARGE SCALE GENOMIC DNA]</scope>
    <source>
        <strain evidence="5">ATCC 51303 / DSM 11347 / YP87</strain>
    </source>
</reference>
<dbReference type="OrthoDB" id="1629646at2"/>
<dbReference type="PATRIC" id="fig|289376.4.peg.1808"/>
<keyword evidence="5" id="KW-1185">Reference proteome</keyword>
<dbReference type="STRING" id="289376.THEYE_A1855"/>
<dbReference type="eggNOG" id="COG1396">
    <property type="taxonomic scope" value="Bacteria"/>
</dbReference>
<dbReference type="FunCoup" id="B5YHQ9">
    <property type="interactions" value="7"/>
</dbReference>
<dbReference type="EnsemblBacteria" id="ACI21669">
    <property type="protein sequence ID" value="ACI21669"/>
    <property type="gene ID" value="THEYE_A1855"/>
</dbReference>
<dbReference type="SUPFAM" id="SSF47413">
    <property type="entry name" value="lambda repressor-like DNA-binding domains"/>
    <property type="match status" value="1"/>
</dbReference>
<accession>B5YHQ9</accession>
<evidence type="ECO:0000313" key="5">
    <source>
        <dbReference type="Proteomes" id="UP000000718"/>
    </source>
</evidence>
<feature type="compositionally biased region" description="Basic and acidic residues" evidence="2">
    <location>
        <begin position="98"/>
        <end position="109"/>
    </location>
</feature>
<evidence type="ECO:0000313" key="4">
    <source>
        <dbReference type="EMBL" id="ACI21669.1"/>
    </source>
</evidence>
<evidence type="ECO:0000259" key="3">
    <source>
        <dbReference type="PROSITE" id="PS50943"/>
    </source>
</evidence>
<dbReference type="SMART" id="SM00530">
    <property type="entry name" value="HTH_XRE"/>
    <property type="match status" value="1"/>
</dbReference>
<evidence type="ECO:0000256" key="1">
    <source>
        <dbReference type="ARBA" id="ARBA00023125"/>
    </source>
</evidence>
<organism evidence="4 5">
    <name type="scientific">Thermodesulfovibrio yellowstonii (strain ATCC 51303 / DSM 11347 / YP87)</name>
    <dbReference type="NCBI Taxonomy" id="289376"/>
    <lineage>
        <taxon>Bacteria</taxon>
        <taxon>Pseudomonadati</taxon>
        <taxon>Nitrospirota</taxon>
        <taxon>Thermodesulfovibrionia</taxon>
        <taxon>Thermodesulfovibrionales</taxon>
        <taxon>Thermodesulfovibrionaceae</taxon>
        <taxon>Thermodesulfovibrio</taxon>
    </lineage>
</organism>
<dbReference type="GO" id="GO:0003677">
    <property type="term" value="F:DNA binding"/>
    <property type="evidence" value="ECO:0007669"/>
    <property type="project" value="UniProtKB-KW"/>
</dbReference>
<feature type="compositionally biased region" description="Basic residues" evidence="2">
    <location>
        <begin position="113"/>
        <end position="123"/>
    </location>
</feature>
<feature type="domain" description="HTH cro/C1-type" evidence="3">
    <location>
        <begin position="34"/>
        <end position="89"/>
    </location>
</feature>
<dbReference type="Gene3D" id="1.10.260.40">
    <property type="entry name" value="lambda repressor-like DNA-binding domains"/>
    <property type="match status" value="1"/>
</dbReference>
<dbReference type="CDD" id="cd00093">
    <property type="entry name" value="HTH_XRE"/>
    <property type="match status" value="1"/>
</dbReference>
<name>B5YHQ9_THEYD</name>
<dbReference type="Pfam" id="PF01381">
    <property type="entry name" value="HTH_3"/>
    <property type="match status" value="1"/>
</dbReference>
<evidence type="ECO:0000256" key="2">
    <source>
        <dbReference type="SAM" id="MobiDB-lite"/>
    </source>
</evidence>
<dbReference type="KEGG" id="tye:THEYE_A1855"/>
<dbReference type="EMBL" id="CP001147">
    <property type="protein sequence ID" value="ACI21669.1"/>
    <property type="molecule type" value="Genomic_DNA"/>
</dbReference>
<dbReference type="InterPro" id="IPR001387">
    <property type="entry name" value="Cro/C1-type_HTH"/>
</dbReference>
<dbReference type="HOGENOM" id="CLU_1937164_0_0_0"/>
<protein>
    <submittedName>
        <fullName evidence="4">Helix-turn-helix domain protein</fullName>
    </submittedName>
</protein>
<dbReference type="InterPro" id="IPR010982">
    <property type="entry name" value="Lambda_DNA-bd_dom_sf"/>
</dbReference>
<dbReference type="PANTHER" id="PTHR46797:SF1">
    <property type="entry name" value="METHYLPHOSPHONATE SYNTHASE"/>
    <property type="match status" value="1"/>
</dbReference>
<dbReference type="AlphaFoldDB" id="B5YHQ9"/>
<reference evidence="4 5" key="2">
    <citation type="journal article" date="2015" name="Genome Announc.">
        <title>Genome Sequence of the Sulfate-Reducing Thermophilic Bacterium Thermodesulfovibrio yellowstonii Strain DSM 11347T (Phylum Nitrospirae).</title>
        <authorList>
            <person name="Bhatnagar S."/>
            <person name="Badger J.H."/>
            <person name="Madupu R."/>
            <person name="Khouri H.M."/>
            <person name="O'Connor E.M."/>
            <person name="Robb F.T."/>
            <person name="Ward N.L."/>
            <person name="Eisen J.A."/>
        </authorList>
    </citation>
    <scope>NUCLEOTIDE SEQUENCE [LARGE SCALE GENOMIC DNA]</scope>
    <source>
        <strain evidence="5">ATCC 51303 / DSM 11347 / YP87</strain>
    </source>
</reference>
<proteinExistence type="predicted"/>
<gene>
    <name evidence="4" type="ordered locus">THEYE_A1855</name>
</gene>
<dbReference type="InParanoid" id="B5YHQ9"/>
<dbReference type="PROSITE" id="PS50943">
    <property type="entry name" value="HTH_CROC1"/>
    <property type="match status" value="1"/>
</dbReference>
<sequence>MRNLKDILKEQFKDKKFKEDFYRGLEKTRIATEIAYYREKRGITQVQLAKMLGTSQSTIARLEDPFYDNYSLNTLRKIAKVLDLELVVSLREKNERVQEEFSQRADRNTQQKINRKSNKKRGGKSLISIP</sequence>
<dbReference type="RefSeq" id="WP_012546378.1">
    <property type="nucleotide sequence ID" value="NC_011296.1"/>
</dbReference>
<keyword evidence="1" id="KW-0238">DNA-binding</keyword>